<evidence type="ECO:0000313" key="1">
    <source>
        <dbReference type="EMBL" id="CAB3797869.1"/>
    </source>
</evidence>
<gene>
    <name evidence="1" type="ORF">LMG28688_04629</name>
</gene>
<sequence>MRSIQQPQKPNAGNLLPASLADTELDHIERMIQFVTRTQGAGSPRGIDAGYWNKRLRALEQTYDLVATQRQRMARLFEMLERGKHDRQGGTVETATAAWCAL</sequence>
<proteinExistence type="predicted"/>
<protein>
    <submittedName>
        <fullName evidence="1">Uncharacterized protein</fullName>
    </submittedName>
</protein>
<accession>A0A6J5GC26</accession>
<name>A0A6J5GC26_9BURK</name>
<reference evidence="1 2" key="1">
    <citation type="submission" date="2020-04" db="EMBL/GenBank/DDBJ databases">
        <authorList>
            <person name="De Canck E."/>
        </authorList>
    </citation>
    <scope>NUCLEOTIDE SEQUENCE [LARGE SCALE GENOMIC DNA]</scope>
    <source>
        <strain evidence="1 2">LMG 28688</strain>
    </source>
</reference>
<dbReference type="AlphaFoldDB" id="A0A6J5GC26"/>
<dbReference type="EMBL" id="CADIKL010000026">
    <property type="protein sequence ID" value="CAB3797869.1"/>
    <property type="molecule type" value="Genomic_DNA"/>
</dbReference>
<dbReference type="Proteomes" id="UP000494119">
    <property type="component" value="Unassembled WGS sequence"/>
</dbReference>
<evidence type="ECO:0000313" key="2">
    <source>
        <dbReference type="Proteomes" id="UP000494119"/>
    </source>
</evidence>
<dbReference type="RefSeq" id="WP_175196873.1">
    <property type="nucleotide sequence ID" value="NZ_CADIKL010000026.1"/>
</dbReference>
<organism evidence="1 2">
    <name type="scientific">Paraburkholderia caffeinitolerans</name>
    <dbReference type="NCBI Taxonomy" id="1723730"/>
    <lineage>
        <taxon>Bacteria</taxon>
        <taxon>Pseudomonadati</taxon>
        <taxon>Pseudomonadota</taxon>
        <taxon>Betaproteobacteria</taxon>
        <taxon>Burkholderiales</taxon>
        <taxon>Burkholderiaceae</taxon>
        <taxon>Paraburkholderia</taxon>
    </lineage>
</organism>
<keyword evidence="2" id="KW-1185">Reference proteome</keyword>